<keyword evidence="4" id="KW-1185">Reference proteome</keyword>
<evidence type="ECO:0000313" key="3">
    <source>
        <dbReference type="EMBL" id="MCD5313709.1"/>
    </source>
</evidence>
<gene>
    <name evidence="3" type="ORF">LR394_22635</name>
</gene>
<dbReference type="EMBL" id="JAJOMB010000013">
    <property type="protein sequence ID" value="MCD5313709.1"/>
    <property type="molecule type" value="Genomic_DNA"/>
</dbReference>
<evidence type="ECO:0000313" key="4">
    <source>
        <dbReference type="Proteomes" id="UP001138997"/>
    </source>
</evidence>
<sequence>MQRGASGRRLLAVFESGQFTSATGPDSGGQGSGSQQISREQGSPEQGSQELSLPEQGSERPSWLRRWVVNPTVTVFTAINVHVVQPGVALAGLLVRLFYRYVLCPIGWSLRWIWRRVIGPVLELLSLIADLFSFVFHVVLLPFRLIGRLLDW</sequence>
<keyword evidence="2" id="KW-0472">Membrane</keyword>
<dbReference type="Proteomes" id="UP001138997">
    <property type="component" value="Unassembled WGS sequence"/>
</dbReference>
<proteinExistence type="predicted"/>
<dbReference type="AlphaFoldDB" id="A0A9X1NGZ0"/>
<dbReference type="RefSeq" id="WP_231445181.1">
    <property type="nucleotide sequence ID" value="NZ_JAJOMB010000013.1"/>
</dbReference>
<reference evidence="3" key="1">
    <citation type="submission" date="2021-11" db="EMBL/GenBank/DDBJ databases">
        <title>Streptomyces corallinus and Kineosporia corallina sp. nov., two new coral-derived marine actinobacteria.</title>
        <authorList>
            <person name="Buangrab K."/>
            <person name="Sutthacheep M."/>
            <person name="Yeemin T."/>
            <person name="Harunari E."/>
            <person name="Igarashi Y."/>
            <person name="Sripreechasak P."/>
            <person name="Kanchanasin P."/>
            <person name="Tanasupawat S."/>
            <person name="Phongsopitanun W."/>
        </authorList>
    </citation>
    <scope>NUCLEOTIDE SEQUENCE</scope>
    <source>
        <strain evidence="3">JCM 31032</strain>
    </source>
</reference>
<feature type="region of interest" description="Disordered" evidence="1">
    <location>
        <begin position="19"/>
        <end position="60"/>
    </location>
</feature>
<feature type="compositionally biased region" description="Low complexity" evidence="1">
    <location>
        <begin position="33"/>
        <end position="43"/>
    </location>
</feature>
<organism evidence="3 4">
    <name type="scientific">Kineosporia babensis</name>
    <dbReference type="NCBI Taxonomy" id="499548"/>
    <lineage>
        <taxon>Bacteria</taxon>
        <taxon>Bacillati</taxon>
        <taxon>Actinomycetota</taxon>
        <taxon>Actinomycetes</taxon>
        <taxon>Kineosporiales</taxon>
        <taxon>Kineosporiaceae</taxon>
        <taxon>Kineosporia</taxon>
    </lineage>
</organism>
<keyword evidence="2" id="KW-1133">Transmembrane helix</keyword>
<keyword evidence="2" id="KW-0812">Transmembrane</keyword>
<name>A0A9X1NGZ0_9ACTN</name>
<evidence type="ECO:0000256" key="1">
    <source>
        <dbReference type="SAM" id="MobiDB-lite"/>
    </source>
</evidence>
<evidence type="ECO:0000256" key="2">
    <source>
        <dbReference type="SAM" id="Phobius"/>
    </source>
</evidence>
<accession>A0A9X1NGZ0</accession>
<feature type="transmembrane region" description="Helical" evidence="2">
    <location>
        <begin position="121"/>
        <end position="143"/>
    </location>
</feature>
<protein>
    <submittedName>
        <fullName evidence="3">Uncharacterized protein</fullName>
    </submittedName>
</protein>
<comment type="caution">
    <text evidence="3">The sequence shown here is derived from an EMBL/GenBank/DDBJ whole genome shotgun (WGS) entry which is preliminary data.</text>
</comment>